<comment type="function">
    <text evidence="7">Catalyzes the release of premature peptidyl moieties from peptidyl-tRNA molecules trapped in stalled 50S ribosomal subunits, and thus maintains levels of free tRNAs and 50S ribosomes.</text>
</comment>
<keyword evidence="2 7" id="KW-0820">tRNA-binding</keyword>
<evidence type="ECO:0000256" key="8">
    <source>
        <dbReference type="RuleBase" id="RU000673"/>
    </source>
</evidence>
<dbReference type="Pfam" id="PF01195">
    <property type="entry name" value="Pept_tRNA_hydro"/>
    <property type="match status" value="1"/>
</dbReference>
<evidence type="ECO:0000256" key="3">
    <source>
        <dbReference type="ARBA" id="ARBA00022801"/>
    </source>
</evidence>
<comment type="catalytic activity">
    <reaction evidence="7 8">
        <text>an N-acyl-L-alpha-aminoacyl-tRNA + H2O = an N-acyl-L-amino acid + a tRNA + H(+)</text>
        <dbReference type="Rhea" id="RHEA:54448"/>
        <dbReference type="Rhea" id="RHEA-COMP:10123"/>
        <dbReference type="Rhea" id="RHEA-COMP:13883"/>
        <dbReference type="ChEBI" id="CHEBI:15377"/>
        <dbReference type="ChEBI" id="CHEBI:15378"/>
        <dbReference type="ChEBI" id="CHEBI:59874"/>
        <dbReference type="ChEBI" id="CHEBI:78442"/>
        <dbReference type="ChEBI" id="CHEBI:138191"/>
        <dbReference type="EC" id="3.1.1.29"/>
    </reaction>
</comment>
<evidence type="ECO:0000256" key="2">
    <source>
        <dbReference type="ARBA" id="ARBA00022555"/>
    </source>
</evidence>
<evidence type="ECO:0000256" key="4">
    <source>
        <dbReference type="ARBA" id="ARBA00022884"/>
    </source>
</evidence>
<feature type="binding site" evidence="7">
    <location>
        <position position="137"/>
    </location>
    <ligand>
        <name>tRNA</name>
        <dbReference type="ChEBI" id="CHEBI:17843"/>
    </ligand>
</feature>
<dbReference type="PANTHER" id="PTHR17224:SF1">
    <property type="entry name" value="PEPTIDYL-TRNA HYDROLASE"/>
    <property type="match status" value="1"/>
</dbReference>
<dbReference type="Gene3D" id="3.40.50.1470">
    <property type="entry name" value="Peptidyl-tRNA hydrolase"/>
    <property type="match status" value="1"/>
</dbReference>
<dbReference type="GO" id="GO:0005737">
    <property type="term" value="C:cytoplasm"/>
    <property type="evidence" value="ECO:0007669"/>
    <property type="project" value="UniProtKB-SubCell"/>
</dbReference>
<protein>
    <recommendedName>
        <fullName evidence="6 7">Peptidyl-tRNA hydrolase</fullName>
        <shortName evidence="7">Pth</shortName>
        <ecNumber evidence="1 7">3.1.1.29</ecNumber>
    </recommendedName>
</protein>
<dbReference type="GO" id="GO:0000049">
    <property type="term" value="F:tRNA binding"/>
    <property type="evidence" value="ECO:0007669"/>
    <property type="project" value="UniProtKB-UniRule"/>
</dbReference>
<dbReference type="SUPFAM" id="SSF53178">
    <property type="entry name" value="Peptidyl-tRNA hydrolase-like"/>
    <property type="match status" value="1"/>
</dbReference>
<evidence type="ECO:0000256" key="6">
    <source>
        <dbReference type="ARBA" id="ARBA00050038"/>
    </source>
</evidence>
<dbReference type="GO" id="GO:0006515">
    <property type="term" value="P:protein quality control for misfolded or incompletely synthesized proteins"/>
    <property type="evidence" value="ECO:0007669"/>
    <property type="project" value="UniProtKB-UniRule"/>
</dbReference>
<feature type="binding site" evidence="7">
    <location>
        <position position="38"/>
    </location>
    <ligand>
        <name>tRNA</name>
        <dbReference type="ChEBI" id="CHEBI:17843"/>
    </ligand>
</feature>
<dbReference type="HAMAP" id="MF_00083">
    <property type="entry name" value="Pept_tRNA_hydro_bact"/>
    <property type="match status" value="1"/>
</dbReference>
<feature type="binding site" evidence="7">
    <location>
        <position position="91"/>
    </location>
    <ligand>
        <name>tRNA</name>
        <dbReference type="ChEBI" id="CHEBI:17843"/>
    </ligand>
</feature>
<reference evidence="10 11" key="1">
    <citation type="submission" date="2019-08" db="EMBL/GenBank/DDBJ databases">
        <authorList>
            <person name="Peeters C."/>
        </authorList>
    </citation>
    <scope>NUCLEOTIDE SEQUENCE [LARGE SCALE GENOMIC DNA]</scope>
    <source>
        <strain evidence="10 11">LMG 30175</strain>
    </source>
</reference>
<keyword evidence="3 7" id="KW-0378">Hydrolase</keyword>
<keyword evidence="4 7" id="KW-0694">RNA-binding</keyword>
<gene>
    <name evidence="7 10" type="primary">pth</name>
    <name evidence="10" type="ORF">PTE30175_05270</name>
</gene>
<dbReference type="InterPro" id="IPR001328">
    <property type="entry name" value="Pept_tRNA_hydro"/>
</dbReference>
<dbReference type="InterPro" id="IPR018171">
    <property type="entry name" value="Pept_tRNA_hydro_CS"/>
</dbReference>
<evidence type="ECO:0000313" key="11">
    <source>
        <dbReference type="Proteomes" id="UP000414233"/>
    </source>
</evidence>
<evidence type="ECO:0000256" key="5">
    <source>
        <dbReference type="ARBA" id="ARBA00038063"/>
    </source>
</evidence>
<dbReference type="NCBIfam" id="TIGR00447">
    <property type="entry name" value="pth"/>
    <property type="match status" value="1"/>
</dbReference>
<dbReference type="EMBL" id="CABPRZ010000037">
    <property type="protein sequence ID" value="VVE58634.1"/>
    <property type="molecule type" value="Genomic_DNA"/>
</dbReference>
<comment type="similarity">
    <text evidence="5 7 9">Belongs to the PTH family.</text>
</comment>
<evidence type="ECO:0000313" key="10">
    <source>
        <dbReference type="EMBL" id="VVE58634.1"/>
    </source>
</evidence>
<feature type="binding site" evidence="7">
    <location>
        <position position="89"/>
    </location>
    <ligand>
        <name>tRNA</name>
        <dbReference type="ChEBI" id="CHEBI:17843"/>
    </ligand>
</feature>
<feature type="site" description="Stabilizes the basic form of H active site to accept a proton" evidence="7">
    <location>
        <position position="116"/>
    </location>
</feature>
<comment type="subcellular location">
    <subcellularLocation>
        <location evidence="7">Cytoplasm</location>
    </subcellularLocation>
</comment>
<organism evidence="10 11">
    <name type="scientific">Pandoraea terrae</name>
    <dbReference type="NCBI Taxonomy" id="1537710"/>
    <lineage>
        <taxon>Bacteria</taxon>
        <taxon>Pseudomonadati</taxon>
        <taxon>Pseudomonadota</taxon>
        <taxon>Betaproteobacteria</taxon>
        <taxon>Burkholderiales</taxon>
        <taxon>Burkholderiaceae</taxon>
        <taxon>Pandoraea</taxon>
    </lineage>
</organism>
<proteinExistence type="inferred from homology"/>
<evidence type="ECO:0000256" key="9">
    <source>
        <dbReference type="RuleBase" id="RU004320"/>
    </source>
</evidence>
<dbReference type="Proteomes" id="UP000414233">
    <property type="component" value="Unassembled WGS sequence"/>
</dbReference>
<dbReference type="AlphaFoldDB" id="A0A5E4ZC39"/>
<sequence length="223" mass="24323">MDFPFSSRRALPLSKARATHDIAMIKLIAGLGNPGAEYAATRHNAGFWFVDALARQTGASLSNQKNFHGYAGRAHIAGHEVWLLQPQTFMNRSGQSVVALARFYKIMPDEILVVHDELDLPPGAVKLKRGGGSGGHNGLKDISAHLTTPEYWRLRLGIGHPRTQLPAGSQQQVVDFVLKPPRKEEQDAIDDAMSRSLDVIDLAVKGDMEKAMMRLHGAGGRSA</sequence>
<feature type="site" description="Discriminates between blocked and unblocked aminoacyl-tRNA" evidence="7">
    <location>
        <position position="33"/>
    </location>
</feature>
<dbReference type="PROSITE" id="PS01196">
    <property type="entry name" value="PEPT_TRNA_HYDROL_2"/>
    <property type="match status" value="1"/>
</dbReference>
<keyword evidence="7" id="KW-0963">Cytoplasm</keyword>
<accession>A0A5E4ZC39</accession>
<dbReference type="InterPro" id="IPR036416">
    <property type="entry name" value="Pept_tRNA_hydro_sf"/>
</dbReference>
<comment type="subunit">
    <text evidence="7">Monomer.</text>
</comment>
<name>A0A5E4ZC39_9BURK</name>
<dbReference type="CDD" id="cd00462">
    <property type="entry name" value="PTH"/>
    <property type="match status" value="1"/>
</dbReference>
<evidence type="ECO:0000256" key="1">
    <source>
        <dbReference type="ARBA" id="ARBA00013260"/>
    </source>
</evidence>
<dbReference type="GO" id="GO:0004045">
    <property type="term" value="F:peptidyl-tRNA hydrolase activity"/>
    <property type="evidence" value="ECO:0007669"/>
    <property type="project" value="UniProtKB-UniRule"/>
</dbReference>
<dbReference type="PROSITE" id="PS01195">
    <property type="entry name" value="PEPT_TRNA_HYDROL_1"/>
    <property type="match status" value="1"/>
</dbReference>
<dbReference type="EC" id="3.1.1.29" evidence="1 7"/>
<dbReference type="PANTHER" id="PTHR17224">
    <property type="entry name" value="PEPTIDYL-TRNA HYDROLASE"/>
    <property type="match status" value="1"/>
</dbReference>
<comment type="function">
    <text evidence="7">Hydrolyzes ribosome-free peptidyl-tRNAs (with 1 or more amino acids incorporated), which drop off the ribosome during protein synthesis, or as a result of ribosome stalling.</text>
</comment>
<dbReference type="GO" id="GO:0072344">
    <property type="term" value="P:rescue of stalled ribosome"/>
    <property type="evidence" value="ECO:0007669"/>
    <property type="project" value="UniProtKB-UniRule"/>
</dbReference>
<feature type="active site" description="Proton acceptor" evidence="7">
    <location>
        <position position="43"/>
    </location>
</feature>
<evidence type="ECO:0000256" key="7">
    <source>
        <dbReference type="HAMAP-Rule" id="MF_00083"/>
    </source>
</evidence>
<dbReference type="FunFam" id="3.40.50.1470:FF:000001">
    <property type="entry name" value="Peptidyl-tRNA hydrolase"/>
    <property type="match status" value="1"/>
</dbReference>
<keyword evidence="11" id="KW-1185">Reference proteome</keyword>